<reference evidence="1" key="1">
    <citation type="journal article" date="2020" name="Stud. Mycol.">
        <title>101 Dothideomycetes genomes: a test case for predicting lifestyles and emergence of pathogens.</title>
        <authorList>
            <person name="Haridas S."/>
            <person name="Albert R."/>
            <person name="Binder M."/>
            <person name="Bloem J."/>
            <person name="Labutti K."/>
            <person name="Salamov A."/>
            <person name="Andreopoulos B."/>
            <person name="Baker S."/>
            <person name="Barry K."/>
            <person name="Bills G."/>
            <person name="Bluhm B."/>
            <person name="Cannon C."/>
            <person name="Castanera R."/>
            <person name="Culley D."/>
            <person name="Daum C."/>
            <person name="Ezra D."/>
            <person name="Gonzalez J."/>
            <person name="Henrissat B."/>
            <person name="Kuo A."/>
            <person name="Liang C."/>
            <person name="Lipzen A."/>
            <person name="Lutzoni F."/>
            <person name="Magnuson J."/>
            <person name="Mondo S."/>
            <person name="Nolan M."/>
            <person name="Ohm R."/>
            <person name="Pangilinan J."/>
            <person name="Park H.-J."/>
            <person name="Ramirez L."/>
            <person name="Alfaro M."/>
            <person name="Sun H."/>
            <person name="Tritt A."/>
            <person name="Yoshinaga Y."/>
            <person name="Zwiers L.-H."/>
            <person name="Turgeon B."/>
            <person name="Goodwin S."/>
            <person name="Spatafora J."/>
            <person name="Crous P."/>
            <person name="Grigoriev I."/>
        </authorList>
    </citation>
    <scope>NUCLEOTIDE SEQUENCE</scope>
    <source>
        <strain evidence="1">ATCC 16933</strain>
    </source>
</reference>
<evidence type="ECO:0000313" key="2">
    <source>
        <dbReference type="Proteomes" id="UP000799766"/>
    </source>
</evidence>
<name>A0A6A6P8D8_9PEZI</name>
<protein>
    <submittedName>
        <fullName evidence="1">Uncharacterized protein</fullName>
    </submittedName>
</protein>
<dbReference type="AlphaFoldDB" id="A0A6A6P8D8"/>
<proteinExistence type="predicted"/>
<dbReference type="Proteomes" id="UP000799766">
    <property type="component" value="Unassembled WGS sequence"/>
</dbReference>
<dbReference type="EMBL" id="MU001673">
    <property type="protein sequence ID" value="KAF2460281.1"/>
    <property type="molecule type" value="Genomic_DNA"/>
</dbReference>
<accession>A0A6A6P8D8</accession>
<evidence type="ECO:0000313" key="1">
    <source>
        <dbReference type="EMBL" id="KAF2460281.1"/>
    </source>
</evidence>
<organism evidence="1 2">
    <name type="scientific">Lineolata rhizophorae</name>
    <dbReference type="NCBI Taxonomy" id="578093"/>
    <lineage>
        <taxon>Eukaryota</taxon>
        <taxon>Fungi</taxon>
        <taxon>Dikarya</taxon>
        <taxon>Ascomycota</taxon>
        <taxon>Pezizomycotina</taxon>
        <taxon>Dothideomycetes</taxon>
        <taxon>Dothideomycetes incertae sedis</taxon>
        <taxon>Lineolatales</taxon>
        <taxon>Lineolataceae</taxon>
        <taxon>Lineolata</taxon>
    </lineage>
</organism>
<gene>
    <name evidence="1" type="ORF">BDY21DRAFT_334884</name>
</gene>
<keyword evidence="2" id="KW-1185">Reference proteome</keyword>
<sequence length="74" mass="8550">MAPIDVDIAPKNAGYFLREAARIRWLRRPGAARGSPKRKSYDRRVLHSRSNSQNIAGGVRTRRAFYPTFRCYPE</sequence>